<dbReference type="EMBL" id="CP036267">
    <property type="protein sequence ID" value="QDT30924.1"/>
    <property type="molecule type" value="Genomic_DNA"/>
</dbReference>
<dbReference type="Proteomes" id="UP000315724">
    <property type="component" value="Chromosome"/>
</dbReference>
<evidence type="ECO:0000313" key="3">
    <source>
        <dbReference type="EMBL" id="QDT30969.1"/>
    </source>
</evidence>
<reference evidence="3 4" key="1">
    <citation type="submission" date="2019-02" db="EMBL/GenBank/DDBJ databases">
        <title>Deep-cultivation of Planctomycetes and their phenomic and genomic characterization uncovers novel biology.</title>
        <authorList>
            <person name="Wiegand S."/>
            <person name="Jogler M."/>
            <person name="Boedeker C."/>
            <person name="Pinto D."/>
            <person name="Vollmers J."/>
            <person name="Rivas-Marin E."/>
            <person name="Kohn T."/>
            <person name="Peeters S.H."/>
            <person name="Heuer A."/>
            <person name="Rast P."/>
            <person name="Oberbeckmann S."/>
            <person name="Bunk B."/>
            <person name="Jeske O."/>
            <person name="Meyerdierks A."/>
            <person name="Storesund J.E."/>
            <person name="Kallscheuer N."/>
            <person name="Luecker S."/>
            <person name="Lage O.M."/>
            <person name="Pohl T."/>
            <person name="Merkel B.J."/>
            <person name="Hornburger P."/>
            <person name="Mueller R.-W."/>
            <person name="Bruemmer F."/>
            <person name="Labrenz M."/>
            <person name="Spormann A.M."/>
            <person name="Op den Camp H."/>
            <person name="Overmann J."/>
            <person name="Amann R."/>
            <person name="Jetten M.S.M."/>
            <person name="Mascher T."/>
            <person name="Medema M.H."/>
            <person name="Devos D.P."/>
            <person name="Kaster A.-K."/>
            <person name="Ovreas L."/>
            <person name="Rohde M."/>
            <person name="Galperin M.Y."/>
            <person name="Jogler C."/>
        </authorList>
    </citation>
    <scope>NUCLEOTIDE SEQUENCE [LARGE SCALE GENOMIC DNA]</scope>
    <source>
        <strain evidence="3 4">Mal48</strain>
    </source>
</reference>
<feature type="transmembrane region" description="Helical" evidence="1">
    <location>
        <begin position="6"/>
        <end position="25"/>
    </location>
</feature>
<organism evidence="3 4">
    <name type="scientific">Thalassoglobus polymorphus</name>
    <dbReference type="NCBI Taxonomy" id="2527994"/>
    <lineage>
        <taxon>Bacteria</taxon>
        <taxon>Pseudomonadati</taxon>
        <taxon>Planctomycetota</taxon>
        <taxon>Planctomycetia</taxon>
        <taxon>Planctomycetales</taxon>
        <taxon>Planctomycetaceae</taxon>
        <taxon>Thalassoglobus</taxon>
    </lineage>
</organism>
<keyword evidence="1" id="KW-1133">Transmembrane helix</keyword>
<feature type="transmembrane region" description="Helical" evidence="1">
    <location>
        <begin position="37"/>
        <end position="57"/>
    </location>
</feature>
<evidence type="ECO:0000256" key="1">
    <source>
        <dbReference type="SAM" id="Phobius"/>
    </source>
</evidence>
<keyword evidence="1" id="KW-0812">Transmembrane</keyword>
<keyword evidence="4" id="KW-1185">Reference proteome</keyword>
<dbReference type="AlphaFoldDB" id="A0A517QH63"/>
<accession>A0A517QH63</accession>
<evidence type="ECO:0000313" key="4">
    <source>
        <dbReference type="Proteomes" id="UP000315724"/>
    </source>
</evidence>
<gene>
    <name evidence="2" type="ORF">Mal48_01530</name>
    <name evidence="3" type="ORF">Mal48_01980</name>
</gene>
<dbReference type="KEGG" id="tpol:Mal48_01530"/>
<proteinExistence type="predicted"/>
<protein>
    <submittedName>
        <fullName evidence="3">Uncharacterized protein</fullName>
    </submittedName>
</protein>
<evidence type="ECO:0000313" key="2">
    <source>
        <dbReference type="EMBL" id="QDT30924.1"/>
    </source>
</evidence>
<keyword evidence="1" id="KW-0472">Membrane</keyword>
<feature type="transmembrane region" description="Helical" evidence="1">
    <location>
        <begin position="63"/>
        <end position="81"/>
    </location>
</feature>
<dbReference type="KEGG" id="tpol:Mal48_01980"/>
<dbReference type="EMBL" id="CP036267">
    <property type="protein sequence ID" value="QDT30969.1"/>
    <property type="molecule type" value="Genomic_DNA"/>
</dbReference>
<name>A0A517QH63_9PLAN</name>
<sequence length="89" mass="9669">MIEPILVGFVQFFYILLLGLQSRFVRDGQKVHAAITSFLLGLSVLFVQPAIIRAAILEPSADVLIAFVIAGPAGICAGMFLHDKFFCNS</sequence>